<comment type="caution">
    <text evidence="1">The sequence shown here is derived from an EMBL/GenBank/DDBJ whole genome shotgun (WGS) entry which is preliminary data.</text>
</comment>
<evidence type="ECO:0000313" key="2">
    <source>
        <dbReference type="Proteomes" id="UP000234845"/>
    </source>
</evidence>
<dbReference type="Pfam" id="PF06314">
    <property type="entry name" value="ADC"/>
    <property type="match status" value="1"/>
</dbReference>
<dbReference type="RefSeq" id="WP_101521748.1">
    <property type="nucleotide sequence ID" value="NZ_PKLZ01000008.1"/>
</dbReference>
<reference evidence="2" key="1">
    <citation type="submission" date="2017-11" db="EMBL/GenBank/DDBJ databases">
        <title>The draft genome sequence of Chromatocurvus sp. F02.</title>
        <authorList>
            <person name="Du Z.-J."/>
            <person name="Chang Y.-Q."/>
        </authorList>
    </citation>
    <scope>NUCLEOTIDE SEQUENCE [LARGE SCALE GENOMIC DNA]</scope>
    <source>
        <strain evidence="2">F02</strain>
    </source>
</reference>
<evidence type="ECO:0000313" key="1">
    <source>
        <dbReference type="EMBL" id="PLW82496.1"/>
    </source>
</evidence>
<dbReference type="AlphaFoldDB" id="A0A2N5Y271"/>
<keyword evidence="2" id="KW-1185">Reference proteome</keyword>
<protein>
    <submittedName>
        <fullName evidence="1">Acetoacetate decarboxylase</fullName>
    </submittedName>
</protein>
<dbReference type="Proteomes" id="UP000234845">
    <property type="component" value="Unassembled WGS sequence"/>
</dbReference>
<dbReference type="GO" id="GO:0016829">
    <property type="term" value="F:lyase activity"/>
    <property type="evidence" value="ECO:0007669"/>
    <property type="project" value="InterPro"/>
</dbReference>
<dbReference type="SUPFAM" id="SSF160104">
    <property type="entry name" value="Acetoacetate decarboxylase-like"/>
    <property type="match status" value="1"/>
</dbReference>
<name>A0A2N5Y271_9GAMM</name>
<dbReference type="InterPro" id="IPR010451">
    <property type="entry name" value="Acetoacetate_decarboxylase"/>
</dbReference>
<proteinExistence type="predicted"/>
<gene>
    <name evidence="1" type="ORF">CWI75_12150</name>
</gene>
<dbReference type="EMBL" id="PKLZ01000008">
    <property type="protein sequence ID" value="PLW82496.1"/>
    <property type="molecule type" value="Genomic_DNA"/>
</dbReference>
<dbReference type="Gene3D" id="2.40.400.10">
    <property type="entry name" value="Acetoacetate decarboxylase-like"/>
    <property type="match status" value="1"/>
</dbReference>
<sequence>MNENLATTPGDHYNWPMLKIRYLTDPAKLAAVLPPGFEPGSRPEVTLTVYNVPVNGEPEQGLLTTVSCTYKGREGQFALGYAIDKEAEIFISQEKFGQPKYPADILYYRLMDQVGARVCHQGYTFLEFSGQVTDTLDNGPRFDEYEFWVKYSRAASYTKPGFDFPPHVVNVVSNYGTVQKLKVEGELILRDSPWDPITERLPPSSRPETWLWTPEFLGRSVDLGDPLDADAFEPWASTIGNSRWLGTNGGPLKG</sequence>
<organism evidence="1 2">
    <name type="scientific">Kineobactrum sediminis</name>
    <dbReference type="NCBI Taxonomy" id="1905677"/>
    <lineage>
        <taxon>Bacteria</taxon>
        <taxon>Pseudomonadati</taxon>
        <taxon>Pseudomonadota</taxon>
        <taxon>Gammaproteobacteria</taxon>
        <taxon>Cellvibrionales</taxon>
        <taxon>Halieaceae</taxon>
        <taxon>Kineobactrum</taxon>
    </lineage>
</organism>
<dbReference type="OrthoDB" id="1633687at2"/>
<accession>A0A2N5Y271</accession>
<dbReference type="InterPro" id="IPR023375">
    <property type="entry name" value="ADC_dom_sf"/>
</dbReference>